<keyword evidence="3" id="KW-1185">Reference proteome</keyword>
<protein>
    <submittedName>
        <fullName evidence="2">Uncharacterized protein</fullName>
    </submittedName>
</protein>
<evidence type="ECO:0000256" key="1">
    <source>
        <dbReference type="SAM" id="MobiDB-lite"/>
    </source>
</evidence>
<accession>A0A2G8JZS6</accession>
<dbReference type="Proteomes" id="UP000230750">
    <property type="component" value="Unassembled WGS sequence"/>
</dbReference>
<sequence>MKQYLERSWRIVSGVASDEDLNGMVVHSGLCHFMKDGKEYCRKYYKKENSWFGMCLFRLLAEVRVLQDFRKLMYSICIVLRAELYSPICQLHMKEILSTLRSRDSSEMNEIVVTERVRGRRNKSFEANSNKQMHRRGCFSSGIVEFQDTMSQHRQRRERQPVERGKDSWLR</sequence>
<dbReference type="AlphaFoldDB" id="A0A2G8JZS6"/>
<name>A0A2G8JZS6_STIJA</name>
<dbReference type="EMBL" id="MRZV01001039">
    <property type="protein sequence ID" value="PIK41219.1"/>
    <property type="molecule type" value="Genomic_DNA"/>
</dbReference>
<feature type="compositionally biased region" description="Basic and acidic residues" evidence="1">
    <location>
        <begin position="158"/>
        <end position="171"/>
    </location>
</feature>
<evidence type="ECO:0000313" key="3">
    <source>
        <dbReference type="Proteomes" id="UP000230750"/>
    </source>
</evidence>
<reference evidence="2 3" key="1">
    <citation type="journal article" date="2017" name="PLoS Biol.">
        <title>The sea cucumber genome provides insights into morphological evolution and visceral regeneration.</title>
        <authorList>
            <person name="Zhang X."/>
            <person name="Sun L."/>
            <person name="Yuan J."/>
            <person name="Sun Y."/>
            <person name="Gao Y."/>
            <person name="Zhang L."/>
            <person name="Li S."/>
            <person name="Dai H."/>
            <person name="Hamel J.F."/>
            <person name="Liu C."/>
            <person name="Yu Y."/>
            <person name="Liu S."/>
            <person name="Lin W."/>
            <person name="Guo K."/>
            <person name="Jin S."/>
            <person name="Xu P."/>
            <person name="Storey K.B."/>
            <person name="Huan P."/>
            <person name="Zhang T."/>
            <person name="Zhou Y."/>
            <person name="Zhang J."/>
            <person name="Lin C."/>
            <person name="Li X."/>
            <person name="Xing L."/>
            <person name="Huo D."/>
            <person name="Sun M."/>
            <person name="Wang L."/>
            <person name="Mercier A."/>
            <person name="Li F."/>
            <person name="Yang H."/>
            <person name="Xiang J."/>
        </authorList>
    </citation>
    <scope>NUCLEOTIDE SEQUENCE [LARGE SCALE GENOMIC DNA]</scope>
    <source>
        <strain evidence="2">Shaxun</strain>
        <tissue evidence="2">Muscle</tissue>
    </source>
</reference>
<proteinExistence type="predicted"/>
<organism evidence="2 3">
    <name type="scientific">Stichopus japonicus</name>
    <name type="common">Sea cucumber</name>
    <dbReference type="NCBI Taxonomy" id="307972"/>
    <lineage>
        <taxon>Eukaryota</taxon>
        <taxon>Metazoa</taxon>
        <taxon>Echinodermata</taxon>
        <taxon>Eleutherozoa</taxon>
        <taxon>Echinozoa</taxon>
        <taxon>Holothuroidea</taxon>
        <taxon>Aspidochirotacea</taxon>
        <taxon>Aspidochirotida</taxon>
        <taxon>Stichopodidae</taxon>
        <taxon>Apostichopus</taxon>
    </lineage>
</organism>
<gene>
    <name evidence="2" type="ORF">BSL78_21926</name>
</gene>
<comment type="caution">
    <text evidence="2">The sequence shown here is derived from an EMBL/GenBank/DDBJ whole genome shotgun (WGS) entry which is preliminary data.</text>
</comment>
<feature type="region of interest" description="Disordered" evidence="1">
    <location>
        <begin position="150"/>
        <end position="171"/>
    </location>
</feature>
<evidence type="ECO:0000313" key="2">
    <source>
        <dbReference type="EMBL" id="PIK41219.1"/>
    </source>
</evidence>
<dbReference type="OrthoDB" id="413122at2759"/>